<keyword evidence="1" id="KW-0472">Membrane</keyword>
<accession>A0A2P2PGL1</accession>
<proteinExistence type="predicted"/>
<protein>
    <submittedName>
        <fullName evidence="2">Uncharacterized protein</fullName>
    </submittedName>
</protein>
<evidence type="ECO:0000256" key="1">
    <source>
        <dbReference type="SAM" id="Phobius"/>
    </source>
</evidence>
<evidence type="ECO:0000313" key="2">
    <source>
        <dbReference type="EMBL" id="MBX53896.1"/>
    </source>
</evidence>
<feature type="transmembrane region" description="Helical" evidence="1">
    <location>
        <begin position="20"/>
        <end position="41"/>
    </location>
</feature>
<dbReference type="EMBL" id="GGEC01073412">
    <property type="protein sequence ID" value="MBX53896.1"/>
    <property type="molecule type" value="Transcribed_RNA"/>
</dbReference>
<name>A0A2P2PGL1_RHIMU</name>
<reference evidence="2" key="1">
    <citation type="submission" date="2018-02" db="EMBL/GenBank/DDBJ databases">
        <title>Rhizophora mucronata_Transcriptome.</title>
        <authorList>
            <person name="Meera S.P."/>
            <person name="Sreeshan A."/>
            <person name="Augustine A."/>
        </authorList>
    </citation>
    <scope>NUCLEOTIDE SEQUENCE</scope>
    <source>
        <tissue evidence="2">Leaf</tissue>
    </source>
</reference>
<keyword evidence="1" id="KW-0812">Transmembrane</keyword>
<dbReference type="AlphaFoldDB" id="A0A2P2PGL1"/>
<sequence length="125" mass="13539">MSPKLRTLALGGKKRGRGCFPAPSVFATVGIFLPRLTLSYAPPRLGVPSSILCCHCLLFFFFFGAGYSTFVYSSPIPVFQVKITFSCESPKFSAERDGLCGGIRESGMGPFCHGQPAQLSSAWYL</sequence>
<organism evidence="2">
    <name type="scientific">Rhizophora mucronata</name>
    <name type="common">Asiatic mangrove</name>
    <dbReference type="NCBI Taxonomy" id="61149"/>
    <lineage>
        <taxon>Eukaryota</taxon>
        <taxon>Viridiplantae</taxon>
        <taxon>Streptophyta</taxon>
        <taxon>Embryophyta</taxon>
        <taxon>Tracheophyta</taxon>
        <taxon>Spermatophyta</taxon>
        <taxon>Magnoliopsida</taxon>
        <taxon>eudicotyledons</taxon>
        <taxon>Gunneridae</taxon>
        <taxon>Pentapetalae</taxon>
        <taxon>rosids</taxon>
        <taxon>fabids</taxon>
        <taxon>Malpighiales</taxon>
        <taxon>Rhizophoraceae</taxon>
        <taxon>Rhizophora</taxon>
    </lineage>
</organism>
<keyword evidence="1" id="KW-1133">Transmembrane helix</keyword>
<feature type="transmembrane region" description="Helical" evidence="1">
    <location>
        <begin position="47"/>
        <end position="72"/>
    </location>
</feature>